<dbReference type="PANTHER" id="PTHR11139:SF9">
    <property type="entry name" value="SERINE_THREONINE-PROTEIN KINASE MTOR"/>
    <property type="match status" value="1"/>
</dbReference>
<dbReference type="GO" id="GO:0031932">
    <property type="term" value="C:TORC2 complex"/>
    <property type="evidence" value="ECO:0007669"/>
    <property type="project" value="TreeGrafter"/>
</dbReference>
<dbReference type="Gene3D" id="1.10.1070.11">
    <property type="entry name" value="Phosphatidylinositol 3-/4-kinase, catalytic domain"/>
    <property type="match status" value="1"/>
</dbReference>
<keyword evidence="5 10" id="KW-0418">Kinase</keyword>
<feature type="region of interest" description="Disordered" evidence="11">
    <location>
        <begin position="1"/>
        <end position="23"/>
    </location>
</feature>
<evidence type="ECO:0000256" key="1">
    <source>
        <dbReference type="ARBA" id="ARBA00011031"/>
    </source>
</evidence>
<dbReference type="InterPro" id="IPR011009">
    <property type="entry name" value="Kinase-like_dom_sf"/>
</dbReference>
<dbReference type="SUPFAM" id="SSF48371">
    <property type="entry name" value="ARM repeat"/>
    <property type="match status" value="1"/>
</dbReference>
<dbReference type="InterPro" id="IPR050517">
    <property type="entry name" value="DDR_Repair_Kinase"/>
</dbReference>
<keyword evidence="4 10" id="KW-0547">Nucleotide-binding</keyword>
<comment type="similarity">
    <text evidence="1 10">Belongs to the PI3/PI4-kinase family.</text>
</comment>
<evidence type="ECO:0000256" key="6">
    <source>
        <dbReference type="ARBA" id="ARBA00022840"/>
    </source>
</evidence>
<keyword evidence="14" id="KW-1185">Reference proteome</keyword>
<dbReference type="PROSITE" id="PS50290">
    <property type="entry name" value="PI3_4_KINASE_3"/>
    <property type="match status" value="1"/>
</dbReference>
<dbReference type="SMART" id="SM00146">
    <property type="entry name" value="PI3Kc"/>
    <property type="match status" value="1"/>
</dbReference>
<keyword evidence="2 10" id="KW-0808">Transferase</keyword>
<dbReference type="PROSITE" id="PS00915">
    <property type="entry name" value="PI3_4_KINASE_1"/>
    <property type="match status" value="1"/>
</dbReference>
<keyword evidence="3" id="KW-0677">Repeat</keyword>
<protein>
    <recommendedName>
        <fullName evidence="10">Serine/threonine-protein kinase TOR</fullName>
        <ecNumber evidence="10">2.7.11.1</ecNumber>
    </recommendedName>
</protein>
<accession>A0A914WT81</accession>
<dbReference type="EC" id="2.7.11.1" evidence="10"/>
<dbReference type="Pfam" id="PF23593">
    <property type="entry name" value="HEAT_ATR"/>
    <property type="match status" value="1"/>
</dbReference>
<feature type="domain" description="PI3K/PI4K catalytic" evidence="12">
    <location>
        <begin position="2195"/>
        <end position="2506"/>
    </location>
</feature>
<dbReference type="InterPro" id="IPR036940">
    <property type="entry name" value="PI3/4_kinase_cat_sf"/>
</dbReference>
<dbReference type="SUPFAM" id="SSF56112">
    <property type="entry name" value="Protein kinase-like (PK-like)"/>
    <property type="match status" value="1"/>
</dbReference>
<feature type="region of interest" description="Disordered" evidence="11">
    <location>
        <begin position="2479"/>
        <end position="2524"/>
    </location>
</feature>
<feature type="compositionally biased region" description="Basic and acidic residues" evidence="11">
    <location>
        <begin position="2511"/>
        <end position="2524"/>
    </location>
</feature>
<dbReference type="PROSITE" id="PS51189">
    <property type="entry name" value="FAT"/>
    <property type="match status" value="1"/>
</dbReference>
<dbReference type="Gene3D" id="1.20.120.150">
    <property type="entry name" value="FKBP12-rapamycin binding domain"/>
    <property type="match status" value="1"/>
</dbReference>
<proteinExistence type="inferred from homology"/>
<dbReference type="GO" id="GO:2000243">
    <property type="term" value="P:positive regulation of reproductive process"/>
    <property type="evidence" value="ECO:0007669"/>
    <property type="project" value="UniProtKB-ARBA"/>
</dbReference>
<feature type="compositionally biased region" description="Basic and acidic residues" evidence="11">
    <location>
        <begin position="1"/>
        <end position="12"/>
    </location>
</feature>
<evidence type="ECO:0000259" key="13">
    <source>
        <dbReference type="PROSITE" id="PS51189"/>
    </source>
</evidence>
<reference evidence="15" key="1">
    <citation type="submission" date="2022-11" db="UniProtKB">
        <authorList>
            <consortium name="WormBaseParasite"/>
        </authorList>
    </citation>
    <scope>IDENTIFICATION</scope>
</reference>
<evidence type="ECO:0000256" key="2">
    <source>
        <dbReference type="ARBA" id="ARBA00022679"/>
    </source>
</evidence>
<dbReference type="FunFam" id="3.30.1010.10:FF:000004">
    <property type="entry name" value="Serine/threonine-protein kinase TOR"/>
    <property type="match status" value="1"/>
</dbReference>
<keyword evidence="7" id="KW-0131">Cell cycle</keyword>
<dbReference type="GO" id="GO:0005737">
    <property type="term" value="C:cytoplasm"/>
    <property type="evidence" value="ECO:0007669"/>
    <property type="project" value="TreeGrafter"/>
</dbReference>
<dbReference type="CDD" id="cd05169">
    <property type="entry name" value="PIKKc_TOR"/>
    <property type="match status" value="1"/>
</dbReference>
<dbReference type="GO" id="GO:0031931">
    <property type="term" value="C:TORC1 complex"/>
    <property type="evidence" value="ECO:0007669"/>
    <property type="project" value="UniProtKB-ARBA"/>
</dbReference>
<dbReference type="GO" id="GO:0044877">
    <property type="term" value="F:protein-containing complex binding"/>
    <property type="evidence" value="ECO:0007669"/>
    <property type="project" value="InterPro"/>
</dbReference>
<dbReference type="SMART" id="SM01346">
    <property type="entry name" value="DUF3385"/>
    <property type="match status" value="1"/>
</dbReference>
<feature type="domain" description="FAT" evidence="13">
    <location>
        <begin position="1367"/>
        <end position="2021"/>
    </location>
</feature>
<keyword evidence="6 10" id="KW-0067">ATP-binding</keyword>
<evidence type="ECO:0000256" key="4">
    <source>
        <dbReference type="ARBA" id="ARBA00022741"/>
    </source>
</evidence>
<keyword evidence="10" id="KW-0723">Serine/threonine-protein kinase</keyword>
<dbReference type="FunFam" id="1.20.120.150:FF:000001">
    <property type="entry name" value="Serine/threonine-protein kinase TOR"/>
    <property type="match status" value="1"/>
</dbReference>
<dbReference type="Pfam" id="PF11865">
    <property type="entry name" value="mTOR_dom"/>
    <property type="match status" value="1"/>
</dbReference>
<dbReference type="InterPro" id="IPR016024">
    <property type="entry name" value="ARM-type_fold"/>
</dbReference>
<dbReference type="InterPro" id="IPR036738">
    <property type="entry name" value="FRB_sf"/>
</dbReference>
<dbReference type="InterPro" id="IPR011989">
    <property type="entry name" value="ARM-like"/>
</dbReference>
<dbReference type="PROSITE" id="PS00916">
    <property type="entry name" value="PI3_4_KINASE_2"/>
    <property type="match status" value="1"/>
</dbReference>
<feature type="region of interest" description="Disordered" evidence="11">
    <location>
        <begin position="1220"/>
        <end position="1242"/>
    </location>
</feature>
<dbReference type="Gene3D" id="1.25.10.10">
    <property type="entry name" value="Leucine-rich Repeat Variant"/>
    <property type="match status" value="3"/>
</dbReference>
<dbReference type="GO" id="GO:0005634">
    <property type="term" value="C:nucleus"/>
    <property type="evidence" value="ECO:0007669"/>
    <property type="project" value="TreeGrafter"/>
</dbReference>
<dbReference type="WBParaSite" id="PSAMB.scaffold5052size12784.g25783.t1">
    <property type="protein sequence ID" value="PSAMB.scaffold5052size12784.g25783.t1"/>
    <property type="gene ID" value="PSAMB.scaffold5052size12784.g25783"/>
</dbReference>
<evidence type="ECO:0000259" key="12">
    <source>
        <dbReference type="PROSITE" id="PS50290"/>
    </source>
</evidence>
<dbReference type="FunFam" id="1.10.1070.11:FF:000007">
    <property type="entry name" value="Serine/threonine-protein kinase TOR"/>
    <property type="match status" value="1"/>
</dbReference>
<dbReference type="InterPro" id="IPR003151">
    <property type="entry name" value="PIK-rel_kinase_FAT"/>
</dbReference>
<evidence type="ECO:0000256" key="8">
    <source>
        <dbReference type="ARBA" id="ARBA00047899"/>
    </source>
</evidence>
<dbReference type="GO" id="GO:0004674">
    <property type="term" value="F:protein serine/threonine kinase activity"/>
    <property type="evidence" value="ECO:0007669"/>
    <property type="project" value="UniProtKB-KW"/>
</dbReference>
<organism evidence="14 15">
    <name type="scientific">Plectus sambesii</name>
    <dbReference type="NCBI Taxonomy" id="2011161"/>
    <lineage>
        <taxon>Eukaryota</taxon>
        <taxon>Metazoa</taxon>
        <taxon>Ecdysozoa</taxon>
        <taxon>Nematoda</taxon>
        <taxon>Chromadorea</taxon>
        <taxon>Plectida</taxon>
        <taxon>Plectina</taxon>
        <taxon>Plectoidea</taxon>
        <taxon>Plectidae</taxon>
        <taxon>Plectus</taxon>
    </lineage>
</organism>
<dbReference type="SMART" id="SM01345">
    <property type="entry name" value="Rapamycin_bind"/>
    <property type="match status" value="1"/>
</dbReference>
<dbReference type="GO" id="GO:0045930">
    <property type="term" value="P:negative regulation of mitotic cell cycle"/>
    <property type="evidence" value="ECO:0007669"/>
    <property type="project" value="UniProtKB-ARBA"/>
</dbReference>
<dbReference type="Pfam" id="PF00454">
    <property type="entry name" value="PI3_PI4_kinase"/>
    <property type="match status" value="1"/>
</dbReference>
<evidence type="ECO:0000256" key="10">
    <source>
        <dbReference type="RuleBase" id="RU364109"/>
    </source>
</evidence>
<evidence type="ECO:0000256" key="3">
    <source>
        <dbReference type="ARBA" id="ARBA00022737"/>
    </source>
</evidence>
<evidence type="ECO:0000313" key="15">
    <source>
        <dbReference type="WBParaSite" id="PSAMB.scaffold5052size12784.g25783.t1"/>
    </source>
</evidence>
<dbReference type="InterPro" id="IPR024585">
    <property type="entry name" value="mTOR_dom"/>
</dbReference>
<dbReference type="InterPro" id="IPR026683">
    <property type="entry name" value="TOR_cat"/>
</dbReference>
<dbReference type="Proteomes" id="UP000887566">
    <property type="component" value="Unplaced"/>
</dbReference>
<evidence type="ECO:0000313" key="14">
    <source>
        <dbReference type="Proteomes" id="UP000887566"/>
    </source>
</evidence>
<dbReference type="Pfam" id="PF02259">
    <property type="entry name" value="FAT"/>
    <property type="match status" value="1"/>
</dbReference>
<dbReference type="SUPFAM" id="SSF47212">
    <property type="entry name" value="FKBP12-rapamycin-binding domain of FKBP-rapamycin-associated protein (FRAP)"/>
    <property type="match status" value="1"/>
</dbReference>
<evidence type="ECO:0000256" key="11">
    <source>
        <dbReference type="SAM" id="MobiDB-lite"/>
    </source>
</evidence>
<dbReference type="InterPro" id="IPR057564">
    <property type="entry name" value="HEAT_ATR"/>
</dbReference>
<evidence type="ECO:0000256" key="9">
    <source>
        <dbReference type="ARBA" id="ARBA00048679"/>
    </source>
</evidence>
<dbReference type="PANTHER" id="PTHR11139">
    <property type="entry name" value="ATAXIA TELANGIECTASIA MUTATED ATM -RELATED"/>
    <property type="match status" value="1"/>
</dbReference>
<dbReference type="GO" id="GO:0005524">
    <property type="term" value="F:ATP binding"/>
    <property type="evidence" value="ECO:0007669"/>
    <property type="project" value="UniProtKB-KW"/>
</dbReference>
<comment type="catalytic activity">
    <reaction evidence="9">
        <text>L-seryl-[protein] + ATP = O-phospho-L-seryl-[protein] + ADP + H(+)</text>
        <dbReference type="Rhea" id="RHEA:17989"/>
        <dbReference type="Rhea" id="RHEA-COMP:9863"/>
        <dbReference type="Rhea" id="RHEA-COMP:11604"/>
        <dbReference type="ChEBI" id="CHEBI:15378"/>
        <dbReference type="ChEBI" id="CHEBI:29999"/>
        <dbReference type="ChEBI" id="CHEBI:30616"/>
        <dbReference type="ChEBI" id="CHEBI:83421"/>
        <dbReference type="ChEBI" id="CHEBI:456216"/>
        <dbReference type="EC" id="2.7.11.1"/>
    </reaction>
</comment>
<dbReference type="InterPro" id="IPR000403">
    <property type="entry name" value="PI3/4_kinase_cat_dom"/>
</dbReference>
<name>A0A914WT81_9BILA</name>
<dbReference type="GO" id="GO:0016242">
    <property type="term" value="P:negative regulation of macroautophagy"/>
    <property type="evidence" value="ECO:0007669"/>
    <property type="project" value="TreeGrafter"/>
</dbReference>
<dbReference type="InterPro" id="IPR009076">
    <property type="entry name" value="FRB_dom"/>
</dbReference>
<dbReference type="GO" id="GO:0038202">
    <property type="term" value="P:TORC1 signaling"/>
    <property type="evidence" value="ECO:0007669"/>
    <property type="project" value="TreeGrafter"/>
</dbReference>
<dbReference type="GO" id="GO:0010605">
    <property type="term" value="P:negative regulation of macromolecule metabolic process"/>
    <property type="evidence" value="ECO:0007669"/>
    <property type="project" value="UniProtKB-ARBA"/>
</dbReference>
<dbReference type="InterPro" id="IPR018936">
    <property type="entry name" value="PI3/4_kinase_CS"/>
</dbReference>
<dbReference type="Pfam" id="PF08771">
    <property type="entry name" value="FRB_dom"/>
    <property type="match status" value="1"/>
</dbReference>
<comment type="catalytic activity">
    <reaction evidence="8 10">
        <text>L-threonyl-[protein] + ATP = O-phospho-L-threonyl-[protein] + ADP + H(+)</text>
        <dbReference type="Rhea" id="RHEA:46608"/>
        <dbReference type="Rhea" id="RHEA-COMP:11060"/>
        <dbReference type="Rhea" id="RHEA-COMP:11605"/>
        <dbReference type="ChEBI" id="CHEBI:15378"/>
        <dbReference type="ChEBI" id="CHEBI:30013"/>
        <dbReference type="ChEBI" id="CHEBI:30616"/>
        <dbReference type="ChEBI" id="CHEBI:61977"/>
        <dbReference type="ChEBI" id="CHEBI:456216"/>
        <dbReference type="EC" id="2.7.11.1"/>
    </reaction>
</comment>
<evidence type="ECO:0000256" key="5">
    <source>
        <dbReference type="ARBA" id="ARBA00022777"/>
    </source>
</evidence>
<dbReference type="GO" id="GO:0045787">
    <property type="term" value="P:positive regulation of cell cycle"/>
    <property type="evidence" value="ECO:0007669"/>
    <property type="project" value="UniProtKB-ARBA"/>
</dbReference>
<sequence>MVGWEQERDWRRGSVQSADGGGSSTATAIANQFIARLRVKNDAARLEAAHELFSYVNGELKDNPNSFVEEFLYRFDVKAEQSIIHDMISSNDSGERKAGIFMIVCLIEAYINLGDMSKRVPRFSNYLLKKSLTSTDQSVMELAARAIAYVVITSKTYAAEVVEKSLNQACEWLEEAEPNESRRLAAVLLSRELARCTPTFFFQRATRFFDHVFKVIKDAKPNVREEAVGALRAALVVTSQRETKQQTKTHWYKHCYDEATHCFRHESASPNAPNLQRDDRWHSGLLIINELLRIANADGERMRLEAEELIIDRMRHRKRLATARKTLAPSVISQSGAEDVIDWLTMPTNAMNIESRTGRRLVEQEYANMCKMAMEAQKSRSPSVQHVLLELLPRLAAFDESTLFVEQYLDQSVEYVLGFLNKEREKGRAFLALGLLSLIAKNGIKRYVPRIVQVVRTGLPPPPPTAVKKKAAPPADQSVFICLTLIVRALKHEIEPQIKELLRPMFAGELSVGLTVALREMSKNIPSLRGDIQDGLLEQLSMLLMHKPMPSKLAPPLPPELPSGPVLVPDVNTTVLALETLGQFQFQRHSLQMFIKYIAYGYLNSEMTQVRLAAVQCCCYLLVPFLMLFNRTKDKSQKITLLVMIQEVIGKLLAVAVTDSSKNVRLRVFECLSEPKNPFLSHLAQSEMLELIFMGLHDEEYDIREAAVCLLGQLGEINPAYVMPILRRVVIQILSELNNSGIGRIEEKSARLLAQVACNSPQFMKPYMHMVLKTLIPKLRKDIRHVDATVSVLNAIGELAQVGGPELVEVLDKLVPILIHFLQDTSSLARREAALRTLGQVCQNTGFVVDPYRQYPDLLEVLLRFLKTEHSATMRRETIRVLGILGALDPYTHKVFMGTVQSAATSNTLAVSLPTARDNNDMRQDIIQWFNYERCTLEEFYPAIAIANLMHMIQDPSLVELQMDVVKAVMTIFSKLGSKCVQYVEQVVPRFLTVIRDCRKEGDLKQFFFLQLGTLASIVRQHIKPYLREIFELIGLSWTEDAKIRVTIITLLEQVAIALGYEFKPYVPQLCPYMLRVLQHDKSKDKMVTAHVLRTLQAICSSLEEHLHLIIPPIVKIFDDKDATPLIVRQSAINTLYVFATEMSIAVYAPRILHAWLRAMGEEETRPMLVKLLYVLMQQMARKFLVFRPSVDAVLARHRVLDPADRRYEELLHAIEQNTPLNTGADDKKRGSSAASYPIPESSDRKQRCNFELLRKTWLVTQVGSKEDWTQWLVNLRVQLLKHSPYSALKACGSLAEIYEPLARDLFNAAFMSVWTELSEEMQNNLTDSLYEALKTSDHSEIIQTILNLAEFMDHSEKGPLPVQYDKLSECALQTRAYAKALRYKELQIHKAGGPAPADCEALITLTNKLNLQEEAAGVVEYAGRKKITISMQGRWYEKLHQWEKALDMYEMQQQQGNETRLDVAHHRMRCLEALGEWGRLNNIAKEYWEEADPNRRQKIAVIAAKGAWGTGDWSAMETYVAEMNRNNQDGAFLHAVLSIRKEDYKVAKFSIDKVRDMLDTELTAMAGESYERAYGAMVMVQQLSELEEAIQYKLMPDRRHRIAATWWRRLQGCREDVEDWQRMLLVHSLVLTPDEMRQSWTKFASLCRRHDKIGMARRVLCMLLDVPHSQNTDLARVQMPSDKPDLVFACCKHLFAENKLDDAFARMRLLADHLHRPQPSPQGPSQPLATIDAEHRHLTAKCFLKLGQWLESRPRPDLTDTAPDPQAMVFYHSATEYDGNWYKAWHSLAACHFNAVLYYKNQLANLAPAALVLSAPPAPTAPLMGPTPAVMAPTPPGPTPPLAPVPLMHSQSSPPNVMPNVMPTMDPSVVQLQVLPPVPPVVGPVPVLPPPLVHSHSLPAAAPIMTPKTQFETTMTSHALRAIQCFFRAINLARGSRLQDTLRLLTLWFEHGHNADVYSELKDGLQTVPVEMWLEVIPQLIARIDTPRHWVARLINEQLSEIGKFHPQALVYPLTVASKSHNKARSRSANHLLMQIAESHRTLVAQGKLVSDELIRVAILWHELWHEGLDEASRVYFQDKNVKGMFEILEPLHNMIEQGATTLKEQSFNQTYKTDLQDARKFCRSFQRTQNAKDLTQAWELYYTVFKRITQQLRQLTTLDLNYVSPKLLMANNMELAVPGTYDPKKELISIASIHTNLQVITSKQRPRKVCIRGSDGQDYVFLLKGHEDPRQDERVMQLFGLVNTLLLQESDTCRRNLTIQRYSIVPLSQNSGLIGWVPNCDTLHGLIRDYRDKKKIMLSIEHKLMQTMAPDLDQLMLMQKLEVFEHALEMTKGDDLQQILWLKSPSSEVWFDRRTNYTRSLACMSMVGYILGLGDRHPSNLMLDRLNGKIVHIDFGDCFEVAMTREKFPEKIPFRLTRMLINAMEVTGIEGNFRITSERVMRVLRENRESLLAVLEAFVYDPLINWRLVDLGGGGRRTHPPEVGSQASSDGLGGLPMDSRDSSAFLGKARKEERYDVGDYPQ</sequence>
<evidence type="ECO:0000256" key="7">
    <source>
        <dbReference type="ARBA" id="ARBA00023306"/>
    </source>
</evidence>
<dbReference type="InterPro" id="IPR014009">
    <property type="entry name" value="PIK_FAT"/>
</dbReference>
<dbReference type="GO" id="GO:0045893">
    <property type="term" value="P:positive regulation of DNA-templated transcription"/>
    <property type="evidence" value="ECO:0007669"/>
    <property type="project" value="UniProtKB-ARBA"/>
</dbReference>